<comment type="subunit">
    <text evidence="8">Component of the TIM22 complex.</text>
</comment>
<accession>F4PM79</accession>
<dbReference type="OMA" id="VNPNMAD"/>
<keyword evidence="8" id="KW-0813">Transport</keyword>
<keyword evidence="5" id="KW-1133">Transmembrane helix</keyword>
<dbReference type="GO" id="GO:0008320">
    <property type="term" value="F:protein transmembrane transporter activity"/>
    <property type="evidence" value="ECO:0007669"/>
    <property type="project" value="UniProtKB-UniRule"/>
</dbReference>
<keyword evidence="7" id="KW-0472">Membrane</keyword>
<dbReference type="PANTHER" id="PTHR14110">
    <property type="entry name" value="MITOCHONDRIAL IMPORT INNER MEMBRANE TRANSLOCASE SUBUNIT TIM22"/>
    <property type="match status" value="1"/>
</dbReference>
<evidence type="ECO:0000256" key="7">
    <source>
        <dbReference type="ARBA" id="ARBA00023136"/>
    </source>
</evidence>
<keyword evidence="3" id="KW-0812">Transmembrane</keyword>
<dbReference type="PANTHER" id="PTHR14110:SF0">
    <property type="entry name" value="MITOCHONDRIAL IMPORT INNER MEMBRANE TRANSLOCASE SUBUNIT TIM22"/>
    <property type="match status" value="1"/>
</dbReference>
<dbReference type="OrthoDB" id="75343at2759"/>
<dbReference type="InterPro" id="IPR039175">
    <property type="entry name" value="TIM22"/>
</dbReference>
<keyword evidence="8" id="KW-0811">Translocation</keyword>
<sequence>MDPNQDMSNMSAEEVRDQVNKIRMEMFLDRDKNKFAVIPFIKQIAPVNEMQDLIMNSCVTHSVRGGVMGGAMGFMFGALFSANSGWVEPPLGQPTPLWKQVIEGFKEQGKSGVRSAKAMAVITLMYTGVECVVEKARGRSDRLNSVYAGCATGAVLAGKAGPKAAVGGCIGFAMFGVVMDHFMGGHE</sequence>
<dbReference type="RefSeq" id="XP_004361430.1">
    <property type="nucleotide sequence ID" value="XM_004361373.1"/>
</dbReference>
<dbReference type="EMBL" id="GL883008">
    <property type="protein sequence ID" value="EGG23579.1"/>
    <property type="molecule type" value="Genomic_DNA"/>
</dbReference>
<name>F4PM79_CACFS</name>
<evidence type="ECO:0000256" key="8">
    <source>
        <dbReference type="RuleBase" id="RU367038"/>
    </source>
</evidence>
<dbReference type="GO" id="GO:0045039">
    <property type="term" value="P:protein insertion into mitochondrial inner membrane"/>
    <property type="evidence" value="ECO:0007669"/>
    <property type="project" value="UniProtKB-UniRule"/>
</dbReference>
<proteinExistence type="inferred from homology"/>
<organism evidence="9 10">
    <name type="scientific">Cavenderia fasciculata</name>
    <name type="common">Slime mold</name>
    <name type="synonym">Dictyostelium fasciculatum</name>
    <dbReference type="NCBI Taxonomy" id="261658"/>
    <lineage>
        <taxon>Eukaryota</taxon>
        <taxon>Amoebozoa</taxon>
        <taxon>Evosea</taxon>
        <taxon>Eumycetozoa</taxon>
        <taxon>Dictyostelia</taxon>
        <taxon>Acytosteliales</taxon>
        <taxon>Cavenderiaceae</taxon>
        <taxon>Cavenderia</taxon>
    </lineage>
</organism>
<evidence type="ECO:0000313" key="9">
    <source>
        <dbReference type="EMBL" id="EGG23579.1"/>
    </source>
</evidence>
<dbReference type="KEGG" id="dfa:DFA_05712"/>
<dbReference type="STRING" id="1054147.F4PM79"/>
<evidence type="ECO:0000256" key="5">
    <source>
        <dbReference type="ARBA" id="ARBA00022989"/>
    </source>
</evidence>
<evidence type="ECO:0000256" key="3">
    <source>
        <dbReference type="ARBA" id="ARBA00022692"/>
    </source>
</evidence>
<keyword evidence="8" id="KW-0653">Protein transport</keyword>
<dbReference type="GO" id="GO:0042721">
    <property type="term" value="C:TIM22 mitochondrial import inner membrane insertion complex"/>
    <property type="evidence" value="ECO:0007669"/>
    <property type="project" value="UniProtKB-UniRule"/>
</dbReference>
<comment type="similarity">
    <text evidence="2 8">Belongs to the Tim17/Tim22/Tim23 family.</text>
</comment>
<dbReference type="Pfam" id="PF02466">
    <property type="entry name" value="Tim17"/>
    <property type="match status" value="1"/>
</dbReference>
<evidence type="ECO:0000256" key="1">
    <source>
        <dbReference type="ARBA" id="ARBA00004448"/>
    </source>
</evidence>
<dbReference type="GeneID" id="14875655"/>
<dbReference type="GO" id="GO:0030943">
    <property type="term" value="F:mitochondrion targeting sequence binding"/>
    <property type="evidence" value="ECO:0007669"/>
    <property type="project" value="TreeGrafter"/>
</dbReference>
<keyword evidence="4 8" id="KW-0999">Mitochondrion inner membrane</keyword>
<comment type="subcellular location">
    <subcellularLocation>
        <location evidence="1 8">Mitochondrion inner membrane</location>
        <topology evidence="1 8">Multi-pass membrane protein</topology>
    </subcellularLocation>
</comment>
<evidence type="ECO:0000256" key="4">
    <source>
        <dbReference type="ARBA" id="ARBA00022792"/>
    </source>
</evidence>
<dbReference type="AlphaFoldDB" id="F4PM79"/>
<keyword evidence="10" id="KW-1185">Reference proteome</keyword>
<evidence type="ECO:0000313" key="10">
    <source>
        <dbReference type="Proteomes" id="UP000007797"/>
    </source>
</evidence>
<protein>
    <recommendedName>
        <fullName evidence="8">Mitochondrial import inner membrane translocase subunit TIM22</fullName>
    </recommendedName>
</protein>
<evidence type="ECO:0000256" key="2">
    <source>
        <dbReference type="ARBA" id="ARBA00008444"/>
    </source>
</evidence>
<gene>
    <name evidence="9" type="ORF">DFA_05712</name>
</gene>
<reference evidence="10" key="1">
    <citation type="journal article" date="2011" name="Genome Res.">
        <title>Phylogeny-wide analysis of social amoeba genomes highlights ancient origins for complex intercellular communication.</title>
        <authorList>
            <person name="Heidel A.J."/>
            <person name="Lawal H.M."/>
            <person name="Felder M."/>
            <person name="Schilde C."/>
            <person name="Helps N.R."/>
            <person name="Tunggal B."/>
            <person name="Rivero F."/>
            <person name="John U."/>
            <person name="Schleicher M."/>
            <person name="Eichinger L."/>
            <person name="Platzer M."/>
            <person name="Noegel A.A."/>
            <person name="Schaap P."/>
            <person name="Gloeckner G."/>
        </authorList>
    </citation>
    <scope>NUCLEOTIDE SEQUENCE [LARGE SCALE GENOMIC DNA]</scope>
    <source>
        <strain evidence="10">SH3</strain>
    </source>
</reference>
<comment type="function">
    <text evidence="8">Essential core component of the TIM22 complex, a complex that mediates the import and insertion of multi-pass transmembrane proteins into the mitochondrial inner membrane. In the TIM22 complex, it constitutes the voltage-activated and signal-gated channel. Forms a twin-pore translocase that uses the membrane potential as external driving force in 2 voltage-dependent steps.</text>
</comment>
<dbReference type="Proteomes" id="UP000007797">
    <property type="component" value="Unassembled WGS sequence"/>
</dbReference>
<keyword evidence="6 8" id="KW-0496">Mitochondrion</keyword>
<evidence type="ECO:0000256" key="6">
    <source>
        <dbReference type="ARBA" id="ARBA00023128"/>
    </source>
</evidence>